<dbReference type="EMBL" id="LAZR01010463">
    <property type="protein sequence ID" value="KKM66794.1"/>
    <property type="molecule type" value="Genomic_DNA"/>
</dbReference>
<evidence type="ECO:0000313" key="1">
    <source>
        <dbReference type="EMBL" id="KKM66794.1"/>
    </source>
</evidence>
<protein>
    <submittedName>
        <fullName evidence="1">Uncharacterized protein</fullName>
    </submittedName>
</protein>
<proteinExistence type="predicted"/>
<accession>A0A0F9JAJ6</accession>
<name>A0A0F9JAJ6_9ZZZZ</name>
<dbReference type="AlphaFoldDB" id="A0A0F9JAJ6"/>
<comment type="caution">
    <text evidence="1">The sequence shown here is derived from an EMBL/GenBank/DDBJ whole genome shotgun (WGS) entry which is preliminary data.</text>
</comment>
<organism evidence="1">
    <name type="scientific">marine sediment metagenome</name>
    <dbReference type="NCBI Taxonomy" id="412755"/>
    <lineage>
        <taxon>unclassified sequences</taxon>
        <taxon>metagenomes</taxon>
        <taxon>ecological metagenomes</taxon>
    </lineage>
</organism>
<feature type="non-terminal residue" evidence="1">
    <location>
        <position position="1"/>
    </location>
</feature>
<reference evidence="1" key="1">
    <citation type="journal article" date="2015" name="Nature">
        <title>Complex archaea that bridge the gap between prokaryotes and eukaryotes.</title>
        <authorList>
            <person name="Spang A."/>
            <person name="Saw J.H."/>
            <person name="Jorgensen S.L."/>
            <person name="Zaremba-Niedzwiedzka K."/>
            <person name="Martijn J."/>
            <person name="Lind A.E."/>
            <person name="van Eijk R."/>
            <person name="Schleper C."/>
            <person name="Guy L."/>
            <person name="Ettema T.J."/>
        </authorList>
    </citation>
    <scope>NUCLEOTIDE SEQUENCE</scope>
</reference>
<sequence length="81" mass="8586">QTIGPEDGQDVHIFGDGHEITIQPNSSIGKLSLKGDDVVITIHDGTTIDEFSIKGERIAVFTNEVYAINSNGVGIVIAPIP</sequence>
<gene>
    <name evidence="1" type="ORF">LCGC14_1477540</name>
</gene>